<dbReference type="RefSeq" id="WP_124087363.1">
    <property type="nucleotide sequence ID" value="NZ_UXAW01000081.1"/>
</dbReference>
<accession>A0A3P5XPG2</accession>
<keyword evidence="3" id="KW-1185">Reference proteome</keyword>
<evidence type="ECO:0000313" key="2">
    <source>
        <dbReference type="EMBL" id="VDC30666.1"/>
    </source>
</evidence>
<protein>
    <submittedName>
        <fullName evidence="2">Multiphosphoryl transfer protein</fullName>
    </submittedName>
</protein>
<dbReference type="PANTHER" id="PTHR47738">
    <property type="entry name" value="PTS SYSTEM FRUCTOSE-LIKE EIIA COMPONENT-RELATED"/>
    <property type="match status" value="1"/>
</dbReference>
<name>A0A3P5XPG2_9RHOB</name>
<evidence type="ECO:0000313" key="3">
    <source>
        <dbReference type="Proteomes" id="UP000277498"/>
    </source>
</evidence>
<dbReference type="OrthoDB" id="370976at2"/>
<dbReference type="EMBL" id="UXAW01000081">
    <property type="protein sequence ID" value="VDC30666.1"/>
    <property type="molecule type" value="Genomic_DNA"/>
</dbReference>
<organism evidence="2 3">
    <name type="scientific">Pseudogemmobacter humi</name>
    <dbReference type="NCBI Taxonomy" id="2483812"/>
    <lineage>
        <taxon>Bacteria</taxon>
        <taxon>Pseudomonadati</taxon>
        <taxon>Pseudomonadota</taxon>
        <taxon>Alphaproteobacteria</taxon>
        <taxon>Rhodobacterales</taxon>
        <taxon>Paracoccaceae</taxon>
        <taxon>Pseudogemmobacter</taxon>
    </lineage>
</organism>
<reference evidence="2 3" key="1">
    <citation type="submission" date="2018-11" db="EMBL/GenBank/DDBJ databases">
        <authorList>
            <person name="Criscuolo A."/>
        </authorList>
    </citation>
    <scope>NUCLEOTIDE SEQUENCE [LARGE SCALE GENOMIC DNA]</scope>
    <source>
        <strain evidence="2">ACIP111625</strain>
    </source>
</reference>
<proteinExistence type="predicted"/>
<dbReference type="Gene3D" id="3.40.930.10">
    <property type="entry name" value="Mannitol-specific EII, Chain A"/>
    <property type="match status" value="1"/>
</dbReference>
<dbReference type="PANTHER" id="PTHR47738:SF3">
    <property type="entry name" value="PHOSPHOTRANSFERASE SYSTEM MANNITOL_FRUCTOSE-SPECIFIC IIA DOMAIN CONTAINING PROTEIN"/>
    <property type="match status" value="1"/>
</dbReference>
<dbReference type="InterPro" id="IPR002178">
    <property type="entry name" value="PTS_EIIA_type-2_dom"/>
</dbReference>
<dbReference type="Pfam" id="PF00359">
    <property type="entry name" value="PTS_EIIA_2"/>
    <property type="match status" value="1"/>
</dbReference>
<dbReference type="PROSITE" id="PS51094">
    <property type="entry name" value="PTS_EIIA_TYPE_2"/>
    <property type="match status" value="1"/>
</dbReference>
<feature type="domain" description="PTS EIIA type-2" evidence="1">
    <location>
        <begin position="6"/>
        <end position="154"/>
    </location>
</feature>
<evidence type="ECO:0000259" key="1">
    <source>
        <dbReference type="PROSITE" id="PS51094"/>
    </source>
</evidence>
<gene>
    <name evidence="2" type="primary">fruB</name>
    <name evidence="2" type="ORF">XINFAN_02629</name>
</gene>
<dbReference type="InterPro" id="IPR051541">
    <property type="entry name" value="PTS_SugarTrans_NitroReg"/>
</dbReference>
<dbReference type="CDD" id="cd00211">
    <property type="entry name" value="PTS_IIA_fru"/>
    <property type="match status" value="1"/>
</dbReference>
<dbReference type="AlphaFoldDB" id="A0A3P5XPG2"/>
<dbReference type="SUPFAM" id="SSF55804">
    <property type="entry name" value="Phoshotransferase/anion transport protein"/>
    <property type="match status" value="1"/>
</dbReference>
<dbReference type="InterPro" id="IPR016152">
    <property type="entry name" value="PTrfase/Anion_transptr"/>
</dbReference>
<sequence>MSELSQYLVPEGVFTGLSPAGAEEVIGTLAAHLQRNGNVGPGWADAARAREAELPTGLPLGGGIAVAVPHTDPEHVLASGIAVAVLATPVDFGSMDDPDVRLPVRAVFALALKSKDEQIGMLQAIVTLLQDEARLRNLIAAATPSEARAALGAGK</sequence>
<dbReference type="Proteomes" id="UP000277498">
    <property type="component" value="Unassembled WGS sequence"/>
</dbReference>